<dbReference type="InterPro" id="IPR035965">
    <property type="entry name" value="PAS-like_dom_sf"/>
</dbReference>
<dbReference type="EMBL" id="JADFFL010000002">
    <property type="protein sequence ID" value="MBE9661650.1"/>
    <property type="molecule type" value="Genomic_DNA"/>
</dbReference>
<comment type="caution">
    <text evidence="13">The sequence shown here is derived from an EMBL/GenBank/DDBJ whole genome shotgun (WGS) entry which is preliminary data.</text>
</comment>
<dbReference type="AlphaFoldDB" id="A0A929KZZ7"/>
<dbReference type="Gene3D" id="3.30.565.10">
    <property type="entry name" value="Histidine kinase-like ATPase, C-terminal domain"/>
    <property type="match status" value="1"/>
</dbReference>
<dbReference type="Proteomes" id="UP000622475">
    <property type="component" value="Unassembled WGS sequence"/>
</dbReference>
<dbReference type="GO" id="GO:0016036">
    <property type="term" value="P:cellular response to phosphate starvation"/>
    <property type="evidence" value="ECO:0007669"/>
    <property type="project" value="TreeGrafter"/>
</dbReference>
<feature type="transmembrane region" description="Helical" evidence="9">
    <location>
        <begin position="178"/>
        <end position="198"/>
    </location>
</feature>
<evidence type="ECO:0000256" key="6">
    <source>
        <dbReference type="ARBA" id="ARBA00023012"/>
    </source>
</evidence>
<evidence type="ECO:0000256" key="5">
    <source>
        <dbReference type="ARBA" id="ARBA00022777"/>
    </source>
</evidence>
<dbReference type="NCBIfam" id="TIGR00229">
    <property type="entry name" value="sensory_box"/>
    <property type="match status" value="1"/>
</dbReference>
<evidence type="ECO:0000256" key="7">
    <source>
        <dbReference type="ARBA" id="ARBA00023136"/>
    </source>
</evidence>
<dbReference type="CDD" id="cd19410">
    <property type="entry name" value="HK9-like_sensor"/>
    <property type="match status" value="1"/>
</dbReference>
<evidence type="ECO:0000256" key="1">
    <source>
        <dbReference type="ARBA" id="ARBA00000085"/>
    </source>
</evidence>
<dbReference type="GO" id="GO:0000155">
    <property type="term" value="F:phosphorelay sensor kinase activity"/>
    <property type="evidence" value="ECO:0007669"/>
    <property type="project" value="InterPro"/>
</dbReference>
<dbReference type="InterPro" id="IPR007891">
    <property type="entry name" value="CHASE3"/>
</dbReference>
<dbReference type="InterPro" id="IPR036890">
    <property type="entry name" value="HATPase_C_sf"/>
</dbReference>
<evidence type="ECO:0000313" key="14">
    <source>
        <dbReference type="Proteomes" id="UP000622475"/>
    </source>
</evidence>
<evidence type="ECO:0000256" key="9">
    <source>
        <dbReference type="SAM" id="Phobius"/>
    </source>
</evidence>
<dbReference type="PRINTS" id="PR00344">
    <property type="entry name" value="BCTRLSENSOR"/>
</dbReference>
<feature type="domain" description="PAC" evidence="12">
    <location>
        <begin position="401"/>
        <end position="455"/>
    </location>
</feature>
<dbReference type="SUPFAM" id="SSF55874">
    <property type="entry name" value="ATPase domain of HSP90 chaperone/DNA topoisomerase II/histidine kinase"/>
    <property type="match status" value="1"/>
</dbReference>
<dbReference type="SMART" id="SM00387">
    <property type="entry name" value="HATPase_c"/>
    <property type="match status" value="1"/>
</dbReference>
<dbReference type="Gene3D" id="1.10.287.130">
    <property type="match status" value="1"/>
</dbReference>
<keyword evidence="5" id="KW-0418">Kinase</keyword>
<evidence type="ECO:0000256" key="3">
    <source>
        <dbReference type="ARBA" id="ARBA00022553"/>
    </source>
</evidence>
<keyword evidence="14" id="KW-1185">Reference proteome</keyword>
<dbReference type="GO" id="GO:0006355">
    <property type="term" value="P:regulation of DNA-templated transcription"/>
    <property type="evidence" value="ECO:0007669"/>
    <property type="project" value="InterPro"/>
</dbReference>
<dbReference type="PANTHER" id="PTHR45453">
    <property type="entry name" value="PHOSPHATE REGULON SENSOR PROTEIN PHOR"/>
    <property type="match status" value="1"/>
</dbReference>
<dbReference type="Pfam" id="PF00989">
    <property type="entry name" value="PAS"/>
    <property type="match status" value="1"/>
</dbReference>
<evidence type="ECO:0000259" key="12">
    <source>
        <dbReference type="PROSITE" id="PS50113"/>
    </source>
</evidence>
<evidence type="ECO:0000256" key="2">
    <source>
        <dbReference type="ARBA" id="ARBA00012438"/>
    </source>
</evidence>
<dbReference type="RefSeq" id="WP_194110830.1">
    <property type="nucleotide sequence ID" value="NZ_JADFFL010000002.1"/>
</dbReference>
<keyword evidence="3" id="KW-0597">Phosphoprotein</keyword>
<reference evidence="13" key="1">
    <citation type="submission" date="2020-10" db="EMBL/GenBank/DDBJ databases">
        <title>Mucilaginibacter mali sp. nov., isolated from rhizosphere soil of apple orchard.</title>
        <authorList>
            <person name="Lee J.-S."/>
            <person name="Kim H.S."/>
            <person name="Kim J.-S."/>
        </authorList>
    </citation>
    <scope>NUCLEOTIDE SEQUENCE</scope>
    <source>
        <strain evidence="13">KCTC 22746</strain>
    </source>
</reference>
<dbReference type="InterPro" id="IPR000014">
    <property type="entry name" value="PAS"/>
</dbReference>
<organism evidence="13 14">
    <name type="scientific">Mucilaginibacter myungsuensis</name>
    <dbReference type="NCBI Taxonomy" id="649104"/>
    <lineage>
        <taxon>Bacteria</taxon>
        <taxon>Pseudomonadati</taxon>
        <taxon>Bacteroidota</taxon>
        <taxon>Sphingobacteriia</taxon>
        <taxon>Sphingobacteriales</taxon>
        <taxon>Sphingobacteriaceae</taxon>
        <taxon>Mucilaginibacter</taxon>
    </lineage>
</organism>
<dbReference type="SMART" id="SM00086">
    <property type="entry name" value="PAC"/>
    <property type="match status" value="1"/>
</dbReference>
<dbReference type="PROSITE" id="PS50112">
    <property type="entry name" value="PAS"/>
    <property type="match status" value="1"/>
</dbReference>
<keyword evidence="9" id="KW-1133">Transmembrane helix</keyword>
<dbReference type="InterPro" id="IPR005467">
    <property type="entry name" value="His_kinase_dom"/>
</dbReference>
<dbReference type="PROSITE" id="PS50109">
    <property type="entry name" value="HIS_KIN"/>
    <property type="match status" value="1"/>
</dbReference>
<keyword evidence="4" id="KW-0808">Transferase</keyword>
<dbReference type="CDD" id="cd00082">
    <property type="entry name" value="HisKA"/>
    <property type="match status" value="1"/>
</dbReference>
<dbReference type="Pfam" id="PF05227">
    <property type="entry name" value="CHASE3"/>
    <property type="match status" value="1"/>
</dbReference>
<dbReference type="InterPro" id="IPR001610">
    <property type="entry name" value="PAC"/>
</dbReference>
<sequence>MTNRFDRNLRMGYGFSLLMLLVVGLVSYLTLNSLLSSNRAVAHSGEVMQQLEKLLSVMKDAETGQRGYLLTGRSNYLEPYNGAYRAAETTVQQLQDLTSDNKEQQTNIAAIRGVLRQRLDILQEMVTKKQRGEAIGPSDLDAGKAAMDALRDAVAKAEDHEQQLLKERNATLDTYSTITPIFIIAAILLALGITAYSYRQVVGDVREKDRLRNELEASEEETQALNEELTAANEEITAANEELQAINEELWSAREELATTNVSLEGKVNERTKSLQDTEEETQSLNEELTAINEELAATNEELMATNEELAESKGQMQLMLDELRLAEERSAKLVAIVESSDDGIIGKDLEGNITSWNRGAEHIFGYSEAEIIGKSVLTLIPEDRQDEEPGILARLRNGEKIDHYETIRKTQDGRLIDVSLTISPIKDKDGKVTGVSKIARDISEQKRDEQRKNDFIAMASHELKTPLTSLTALIQVLQLKLRDSEESFVPNALDKAVLQTRRMSSLISGFLNVSRLESGKLVIEKQRVDLSTLIREMISEVRLSVTGHTFVFDSPKEIALSADKEKVGSVISNLLSNAVKYSPKGELVTIDCKVVNGEAVVSVKDEGMGVKPTDVPRLFDRYYRVASEHTKHISGFGVGLYLSAEIIRQHGGRIWVESEKGVGSTFYFTLPIA</sequence>
<dbReference type="CDD" id="cd00130">
    <property type="entry name" value="PAS"/>
    <property type="match status" value="1"/>
</dbReference>
<dbReference type="PROSITE" id="PS50113">
    <property type="entry name" value="PAC"/>
    <property type="match status" value="1"/>
</dbReference>
<dbReference type="PANTHER" id="PTHR45453:SF1">
    <property type="entry name" value="PHOSPHATE REGULON SENSOR PROTEIN PHOR"/>
    <property type="match status" value="1"/>
</dbReference>
<feature type="domain" description="PAS" evidence="11">
    <location>
        <begin position="330"/>
        <end position="399"/>
    </location>
</feature>
<dbReference type="SMART" id="SM00091">
    <property type="entry name" value="PAS"/>
    <property type="match status" value="1"/>
</dbReference>
<dbReference type="GO" id="GO:0005886">
    <property type="term" value="C:plasma membrane"/>
    <property type="evidence" value="ECO:0007669"/>
    <property type="project" value="TreeGrafter"/>
</dbReference>
<dbReference type="Pfam" id="PF00512">
    <property type="entry name" value="HisKA"/>
    <property type="match status" value="1"/>
</dbReference>
<evidence type="ECO:0000313" key="13">
    <source>
        <dbReference type="EMBL" id="MBE9661650.1"/>
    </source>
</evidence>
<dbReference type="GO" id="GO:0004721">
    <property type="term" value="F:phosphoprotein phosphatase activity"/>
    <property type="evidence" value="ECO:0007669"/>
    <property type="project" value="TreeGrafter"/>
</dbReference>
<keyword evidence="6" id="KW-0902">Two-component regulatory system</keyword>
<dbReference type="Gene3D" id="3.30.450.20">
    <property type="entry name" value="PAS domain"/>
    <property type="match status" value="1"/>
</dbReference>
<evidence type="ECO:0000256" key="4">
    <source>
        <dbReference type="ARBA" id="ARBA00022679"/>
    </source>
</evidence>
<keyword evidence="9" id="KW-0812">Transmembrane</keyword>
<accession>A0A929KZZ7</accession>
<gene>
    <name evidence="13" type="ORF">IRJ16_07115</name>
</gene>
<dbReference type="InterPro" id="IPR013767">
    <property type="entry name" value="PAS_fold"/>
</dbReference>
<dbReference type="InterPro" id="IPR050351">
    <property type="entry name" value="BphY/WalK/GraS-like"/>
</dbReference>
<evidence type="ECO:0000259" key="10">
    <source>
        <dbReference type="PROSITE" id="PS50109"/>
    </source>
</evidence>
<name>A0A929KZZ7_9SPHI</name>
<dbReference type="InterPro" id="IPR004358">
    <property type="entry name" value="Sig_transdc_His_kin-like_C"/>
</dbReference>
<protein>
    <recommendedName>
        <fullName evidence="2">histidine kinase</fullName>
        <ecNumber evidence="2">2.7.13.3</ecNumber>
    </recommendedName>
</protein>
<dbReference type="EC" id="2.7.13.3" evidence="2"/>
<dbReference type="SMART" id="SM00388">
    <property type="entry name" value="HisKA"/>
    <property type="match status" value="1"/>
</dbReference>
<feature type="transmembrane region" description="Helical" evidence="9">
    <location>
        <begin position="12"/>
        <end position="31"/>
    </location>
</feature>
<keyword evidence="8" id="KW-0175">Coiled coil</keyword>
<proteinExistence type="predicted"/>
<dbReference type="InterPro" id="IPR003661">
    <property type="entry name" value="HisK_dim/P_dom"/>
</dbReference>
<evidence type="ECO:0000259" key="11">
    <source>
        <dbReference type="PROSITE" id="PS50112"/>
    </source>
</evidence>
<feature type="domain" description="Histidine kinase" evidence="10">
    <location>
        <begin position="459"/>
        <end position="674"/>
    </location>
</feature>
<dbReference type="InterPro" id="IPR000700">
    <property type="entry name" value="PAS-assoc_C"/>
</dbReference>
<dbReference type="SUPFAM" id="SSF47384">
    <property type="entry name" value="Homodimeric domain of signal transducing histidine kinase"/>
    <property type="match status" value="1"/>
</dbReference>
<feature type="coiled-coil region" evidence="8">
    <location>
        <begin position="201"/>
        <end position="330"/>
    </location>
</feature>
<keyword evidence="7 9" id="KW-0472">Membrane</keyword>
<dbReference type="Gene3D" id="1.10.287.1490">
    <property type="match status" value="1"/>
</dbReference>
<dbReference type="Pfam" id="PF02518">
    <property type="entry name" value="HATPase_c"/>
    <property type="match status" value="1"/>
</dbReference>
<dbReference type="FunFam" id="3.30.565.10:FF:000006">
    <property type="entry name" value="Sensor histidine kinase WalK"/>
    <property type="match status" value="1"/>
</dbReference>
<comment type="catalytic activity">
    <reaction evidence="1">
        <text>ATP + protein L-histidine = ADP + protein N-phospho-L-histidine.</text>
        <dbReference type="EC" id="2.7.13.3"/>
    </reaction>
</comment>
<dbReference type="SUPFAM" id="SSF55785">
    <property type="entry name" value="PYP-like sensor domain (PAS domain)"/>
    <property type="match status" value="1"/>
</dbReference>
<dbReference type="InterPro" id="IPR003594">
    <property type="entry name" value="HATPase_dom"/>
</dbReference>
<evidence type="ECO:0000256" key="8">
    <source>
        <dbReference type="SAM" id="Coils"/>
    </source>
</evidence>
<dbReference type="InterPro" id="IPR036097">
    <property type="entry name" value="HisK_dim/P_sf"/>
</dbReference>